<gene>
    <name evidence="2" type="ORF">GF068_20045</name>
</gene>
<sequence>MSTEPLVVPSPSIEQRRPRLGGGLMRAGFIAFVGFPGLILMFMSIVGPDRVDASPVLSALLFLAAFLGLLVAPCMVIIGAVLTSVSFPRPSSGFLRAEDGGLVIVRGGRERRLARADIEGGLVLPGALLDAERPRVAFHLRRGGVLTAEVPDGMTSHRLLDRLGIDAARRRVAVSIGSPYRPLATGCVTLPIVCILFLIPVGYWVTEDPSADWPIGLFAWAVVLTMFVLVQLTRPREVIVGSDGLRIRGGFEDRWIRYAHVRSVDTKPRVLSLEMAEEGERARRIEVATGEPSVIQALAGRIRIAIALGSNGAEGPPVGAELDPAGKSFTEWKDKLQSLLLRPEYRKTAVTPEALLSVVDDPDLPPGQRLGAAVALRSAQHPEAPARIRVAAEACADEAMQQALEEAAAGELGERAFRRVLDGTVS</sequence>
<feature type="transmembrane region" description="Helical" evidence="1">
    <location>
        <begin position="24"/>
        <end position="47"/>
    </location>
</feature>
<comment type="caution">
    <text evidence="2">The sequence shown here is derived from an EMBL/GenBank/DDBJ whole genome shotgun (WGS) entry which is preliminary data.</text>
</comment>
<evidence type="ECO:0008006" key="4">
    <source>
        <dbReference type="Google" id="ProtNLM"/>
    </source>
</evidence>
<feature type="transmembrane region" description="Helical" evidence="1">
    <location>
        <begin position="183"/>
        <end position="205"/>
    </location>
</feature>
<evidence type="ECO:0000313" key="2">
    <source>
        <dbReference type="EMBL" id="MRG94194.1"/>
    </source>
</evidence>
<organism evidence="2 3">
    <name type="scientific">Polyangium spumosum</name>
    <dbReference type="NCBI Taxonomy" id="889282"/>
    <lineage>
        <taxon>Bacteria</taxon>
        <taxon>Pseudomonadati</taxon>
        <taxon>Myxococcota</taxon>
        <taxon>Polyangia</taxon>
        <taxon>Polyangiales</taxon>
        <taxon>Polyangiaceae</taxon>
        <taxon>Polyangium</taxon>
    </lineage>
</organism>
<protein>
    <recommendedName>
        <fullName evidence="4">PH domain-containing protein</fullName>
    </recommendedName>
</protein>
<accession>A0A6N7PVU2</accession>
<feature type="transmembrane region" description="Helical" evidence="1">
    <location>
        <begin position="211"/>
        <end position="230"/>
    </location>
</feature>
<evidence type="ECO:0000313" key="3">
    <source>
        <dbReference type="Proteomes" id="UP000440224"/>
    </source>
</evidence>
<reference evidence="2 3" key="1">
    <citation type="submission" date="2019-10" db="EMBL/GenBank/DDBJ databases">
        <title>A soil myxobacterium in the family Polyangiaceae.</title>
        <authorList>
            <person name="Li Y."/>
            <person name="Wang J."/>
        </authorList>
    </citation>
    <scope>NUCLEOTIDE SEQUENCE [LARGE SCALE GENOMIC DNA]</scope>
    <source>
        <strain evidence="2 3">DSM 14734</strain>
    </source>
</reference>
<evidence type="ECO:0000256" key="1">
    <source>
        <dbReference type="SAM" id="Phobius"/>
    </source>
</evidence>
<dbReference type="EMBL" id="WJIE01000005">
    <property type="protein sequence ID" value="MRG94194.1"/>
    <property type="molecule type" value="Genomic_DNA"/>
</dbReference>
<proteinExistence type="predicted"/>
<keyword evidence="1" id="KW-0812">Transmembrane</keyword>
<dbReference type="AlphaFoldDB" id="A0A6N7PVU2"/>
<keyword evidence="1" id="KW-0472">Membrane</keyword>
<feature type="transmembrane region" description="Helical" evidence="1">
    <location>
        <begin position="59"/>
        <end position="82"/>
    </location>
</feature>
<dbReference type="OrthoDB" id="5519084at2"/>
<dbReference type="Proteomes" id="UP000440224">
    <property type="component" value="Unassembled WGS sequence"/>
</dbReference>
<keyword evidence="3" id="KW-1185">Reference proteome</keyword>
<dbReference type="RefSeq" id="WP_153821012.1">
    <property type="nucleotide sequence ID" value="NZ_WJIE01000005.1"/>
</dbReference>
<name>A0A6N7PVU2_9BACT</name>
<keyword evidence="1" id="KW-1133">Transmembrane helix</keyword>